<sequence length="280" mass="30510">MGNDVSRARVLTVSSFLTNFAVQTYGMITTPNMKDVADANHFAFSPSPWFIAAFFSGQVVLQLVWIRQIFANDPPNGYQAIARNPSSTGEAHDESPMQPTADKEEERAWKVALSYAPVYAIGNFCIAGWLFFWLRQNFAASQVLVTINTAVQLLAVAALPPVRPDSPMLHKLTHLVAKTFAGIGVLDFIDNGGVAFRYRPPPSSVVQALTYIFFPVATAYSGPLFGSVLLYDLVAVTVGQMGVQGAGPWPTRLGWTTLTTASIVALKLATQGRQFFRKST</sequence>
<evidence type="ECO:0000313" key="3">
    <source>
        <dbReference type="EMBL" id="TBU54400.1"/>
    </source>
</evidence>
<organism evidence="3 4">
    <name type="scientific">Dichomitus squalens</name>
    <dbReference type="NCBI Taxonomy" id="114155"/>
    <lineage>
        <taxon>Eukaryota</taxon>
        <taxon>Fungi</taxon>
        <taxon>Dikarya</taxon>
        <taxon>Basidiomycota</taxon>
        <taxon>Agaricomycotina</taxon>
        <taxon>Agaricomycetes</taxon>
        <taxon>Polyporales</taxon>
        <taxon>Polyporaceae</taxon>
        <taxon>Dichomitus</taxon>
    </lineage>
</organism>
<keyword evidence="4" id="KW-1185">Reference proteome</keyword>
<name>A0A4Q9PJU9_9APHY</name>
<feature type="transmembrane region" description="Helical" evidence="2">
    <location>
        <begin position="49"/>
        <end position="66"/>
    </location>
</feature>
<protein>
    <submittedName>
        <fullName evidence="3">Uncharacterized protein</fullName>
    </submittedName>
</protein>
<dbReference type="AlphaFoldDB" id="A0A4Q9PJU9"/>
<keyword evidence="2" id="KW-0812">Transmembrane</keyword>
<feature type="transmembrane region" description="Helical" evidence="2">
    <location>
        <begin position="172"/>
        <end position="189"/>
    </location>
</feature>
<proteinExistence type="predicted"/>
<feature type="transmembrane region" description="Helical" evidence="2">
    <location>
        <begin position="112"/>
        <end position="132"/>
    </location>
</feature>
<reference evidence="3 4" key="1">
    <citation type="submission" date="2019-01" db="EMBL/GenBank/DDBJ databases">
        <title>Draft genome sequences of three monokaryotic isolates of the white-rot basidiomycete fungus Dichomitus squalens.</title>
        <authorList>
            <consortium name="DOE Joint Genome Institute"/>
            <person name="Lopez S.C."/>
            <person name="Andreopoulos B."/>
            <person name="Pangilinan J."/>
            <person name="Lipzen A."/>
            <person name="Riley R."/>
            <person name="Ahrendt S."/>
            <person name="Ng V."/>
            <person name="Barry K."/>
            <person name="Daum C."/>
            <person name="Grigoriev I.V."/>
            <person name="Hilden K.S."/>
            <person name="Makela M.R."/>
            <person name="de Vries R.P."/>
        </authorList>
    </citation>
    <scope>NUCLEOTIDE SEQUENCE [LARGE SCALE GENOMIC DNA]</scope>
    <source>
        <strain evidence="3 4">CBS 464.89</strain>
    </source>
</reference>
<dbReference type="EMBL" id="ML145190">
    <property type="protein sequence ID" value="TBU54400.1"/>
    <property type="molecule type" value="Genomic_DNA"/>
</dbReference>
<evidence type="ECO:0000256" key="2">
    <source>
        <dbReference type="SAM" id="Phobius"/>
    </source>
</evidence>
<feature type="compositionally biased region" description="Basic and acidic residues" evidence="1">
    <location>
        <begin position="90"/>
        <end position="103"/>
    </location>
</feature>
<gene>
    <name evidence="3" type="ORF">BD310DRAFT_886286</name>
</gene>
<feature type="transmembrane region" description="Helical" evidence="2">
    <location>
        <begin position="138"/>
        <end position="160"/>
    </location>
</feature>
<feature type="transmembrane region" description="Helical" evidence="2">
    <location>
        <begin position="209"/>
        <end position="231"/>
    </location>
</feature>
<feature type="region of interest" description="Disordered" evidence="1">
    <location>
        <begin position="81"/>
        <end position="103"/>
    </location>
</feature>
<dbReference type="Proteomes" id="UP000292082">
    <property type="component" value="Unassembled WGS sequence"/>
</dbReference>
<accession>A0A4Q9PJU9</accession>
<evidence type="ECO:0000256" key="1">
    <source>
        <dbReference type="SAM" id="MobiDB-lite"/>
    </source>
</evidence>
<evidence type="ECO:0000313" key="4">
    <source>
        <dbReference type="Proteomes" id="UP000292082"/>
    </source>
</evidence>
<keyword evidence="2" id="KW-0472">Membrane</keyword>
<keyword evidence="2" id="KW-1133">Transmembrane helix</keyword>